<gene>
    <name evidence="2" type="ORF">BR63_04010</name>
</gene>
<dbReference type="EMBL" id="CP045798">
    <property type="protein sequence ID" value="QNB45554.1"/>
    <property type="molecule type" value="Genomic_DNA"/>
</dbReference>
<evidence type="ECO:0000313" key="3">
    <source>
        <dbReference type="Proteomes" id="UP000515847"/>
    </source>
</evidence>
<dbReference type="OrthoDB" id="9810303at2"/>
<dbReference type="Pfam" id="PF00535">
    <property type="entry name" value="Glycos_transf_2"/>
    <property type="match status" value="1"/>
</dbReference>
<sequence length="221" mass="24358">MSVSVLIPAYNEEGSLSLTLEALTKMQGLEEILLVDDGSRDRTSLIACKWGVNLLRLPKNRGKGYALMSGLAYVSGDIIMFLDADLGFSVQEAVLLIEPLRAGTADMTIAKFKPGKSGKGFGLAKRTAQWGIKLLTRQDVCAPLSGQRAMWKDMVKDLLPFSPRFGLEVGMTIDALRKGYRILEVDTDMSHSPPGRNWAGFKHRGKQMYDICSTLTCRALR</sequence>
<evidence type="ECO:0000313" key="2">
    <source>
        <dbReference type="EMBL" id="QNB45554.1"/>
    </source>
</evidence>
<dbReference type="CDD" id="cd04179">
    <property type="entry name" value="DPM_DPG-synthase_like"/>
    <property type="match status" value="1"/>
</dbReference>
<dbReference type="PANTHER" id="PTHR48090">
    <property type="entry name" value="UNDECAPRENYL-PHOSPHATE 4-DEOXY-4-FORMAMIDO-L-ARABINOSE TRANSFERASE-RELATED"/>
    <property type="match status" value="1"/>
</dbReference>
<keyword evidence="3" id="KW-1185">Reference proteome</keyword>
<dbReference type="InterPro" id="IPR050256">
    <property type="entry name" value="Glycosyltransferase_2"/>
</dbReference>
<protein>
    <submittedName>
        <fullName evidence="2">Glycosyltransferase</fullName>
    </submittedName>
</protein>
<keyword evidence="2" id="KW-0808">Transferase</keyword>
<dbReference type="InterPro" id="IPR029044">
    <property type="entry name" value="Nucleotide-diphossugar_trans"/>
</dbReference>
<name>A0A7G6E0F0_THEFR</name>
<evidence type="ECO:0000259" key="1">
    <source>
        <dbReference type="Pfam" id="PF00535"/>
    </source>
</evidence>
<dbReference type="KEGG" id="tfr:BR63_04010"/>
<dbReference type="Proteomes" id="UP000515847">
    <property type="component" value="Chromosome"/>
</dbReference>
<accession>A0A7G6E0F0</accession>
<dbReference type="RefSeq" id="WP_034421448.1">
    <property type="nucleotide sequence ID" value="NZ_CP045798.1"/>
</dbReference>
<dbReference type="PANTHER" id="PTHR48090:SF7">
    <property type="entry name" value="RFBJ PROTEIN"/>
    <property type="match status" value="1"/>
</dbReference>
<feature type="domain" description="Glycosyltransferase 2-like" evidence="1">
    <location>
        <begin position="4"/>
        <end position="121"/>
    </location>
</feature>
<organism evidence="2 3">
    <name type="scientific">Thermanaerosceptrum fracticalcis</name>
    <dbReference type="NCBI Taxonomy" id="1712410"/>
    <lineage>
        <taxon>Bacteria</taxon>
        <taxon>Bacillati</taxon>
        <taxon>Bacillota</taxon>
        <taxon>Clostridia</taxon>
        <taxon>Eubacteriales</taxon>
        <taxon>Peptococcaceae</taxon>
        <taxon>Thermanaerosceptrum</taxon>
    </lineage>
</organism>
<proteinExistence type="predicted"/>
<dbReference type="Gene3D" id="3.90.550.10">
    <property type="entry name" value="Spore Coat Polysaccharide Biosynthesis Protein SpsA, Chain A"/>
    <property type="match status" value="1"/>
</dbReference>
<dbReference type="AlphaFoldDB" id="A0A7G6E0F0"/>
<dbReference type="InterPro" id="IPR001173">
    <property type="entry name" value="Glyco_trans_2-like"/>
</dbReference>
<dbReference type="SUPFAM" id="SSF53448">
    <property type="entry name" value="Nucleotide-diphospho-sugar transferases"/>
    <property type="match status" value="1"/>
</dbReference>
<reference evidence="2 3" key="1">
    <citation type="journal article" date="2019" name="Front. Microbiol.">
        <title>Thermoanaerosceptrum fracticalcis gen. nov. sp. nov., a Novel Fumarate-Fermenting Microorganism From a Deep Fractured Carbonate Aquifer of the US Great Basin.</title>
        <authorList>
            <person name="Hamilton-Brehm S.D."/>
            <person name="Stewart L.E."/>
            <person name="Zavarin M."/>
            <person name="Caldwell M."/>
            <person name="Lawson P.A."/>
            <person name="Onstott T.C."/>
            <person name="Grzymski J."/>
            <person name="Neveux I."/>
            <person name="Lollar B.S."/>
            <person name="Russell C.E."/>
            <person name="Moser D.P."/>
        </authorList>
    </citation>
    <scope>NUCLEOTIDE SEQUENCE [LARGE SCALE GENOMIC DNA]</scope>
    <source>
        <strain evidence="2 3">DRI-13</strain>
    </source>
</reference>
<dbReference type="GO" id="GO:0016740">
    <property type="term" value="F:transferase activity"/>
    <property type="evidence" value="ECO:0007669"/>
    <property type="project" value="UniProtKB-KW"/>
</dbReference>